<evidence type="ECO:0000313" key="3">
    <source>
        <dbReference type="Proteomes" id="UP000054630"/>
    </source>
</evidence>
<evidence type="ECO:0000256" key="1">
    <source>
        <dbReference type="SAM" id="MobiDB-lite"/>
    </source>
</evidence>
<gene>
    <name evidence="2" type="ORF">T07_9607</name>
</gene>
<accession>A0A0V0SMT1</accession>
<comment type="caution">
    <text evidence="2">The sequence shown here is derived from an EMBL/GenBank/DDBJ whole genome shotgun (WGS) entry which is preliminary data.</text>
</comment>
<dbReference type="OrthoDB" id="5917072at2759"/>
<feature type="compositionally biased region" description="Basic residues" evidence="1">
    <location>
        <begin position="185"/>
        <end position="195"/>
    </location>
</feature>
<organism evidence="2 3">
    <name type="scientific">Trichinella nelsoni</name>
    <dbReference type="NCBI Taxonomy" id="6336"/>
    <lineage>
        <taxon>Eukaryota</taxon>
        <taxon>Metazoa</taxon>
        <taxon>Ecdysozoa</taxon>
        <taxon>Nematoda</taxon>
        <taxon>Enoplea</taxon>
        <taxon>Dorylaimia</taxon>
        <taxon>Trichinellida</taxon>
        <taxon>Trichinellidae</taxon>
        <taxon>Trichinella</taxon>
    </lineage>
</organism>
<name>A0A0V0SMT1_9BILA</name>
<evidence type="ECO:0000313" key="2">
    <source>
        <dbReference type="EMBL" id="KRX27980.1"/>
    </source>
</evidence>
<feature type="region of interest" description="Disordered" evidence="1">
    <location>
        <begin position="166"/>
        <end position="195"/>
    </location>
</feature>
<dbReference type="Proteomes" id="UP000054630">
    <property type="component" value="Unassembled WGS sequence"/>
</dbReference>
<keyword evidence="3" id="KW-1185">Reference proteome</keyword>
<dbReference type="EMBL" id="JYDL01000001">
    <property type="protein sequence ID" value="KRX27980.1"/>
    <property type="molecule type" value="Genomic_DNA"/>
</dbReference>
<protein>
    <submittedName>
        <fullName evidence="2">Uncharacterized protein</fullName>
    </submittedName>
</protein>
<sequence length="290" mass="33276">MLSNGRKSCDEICRISGTDHFENFHKKVTKQRHVGRAGVQLGADKASYWQRVVVGEHVDHAVEDHAPAFKLKSYIAAVLTKCVRIEQMSQQVEHLLVQRAVQRNNFVQNDELGRQLFLVGFEKLIRHDQAAYPVEDAGRDGDVLHLAENVLQVQQQVVLAARVDHSTRPNRSGGHFPSGMDCSRRSKPPRRRSRRSLFPKLHRSNVNLFEKRNRTVNPSNPDRRAVPAMGHARCSTCRRVHRCRRQSAFSVSSLNEPIPASWNRNRRIPGTWILSRLPYLSWREIFSNNS</sequence>
<dbReference type="AlphaFoldDB" id="A0A0V0SMT1"/>
<proteinExistence type="predicted"/>
<reference evidence="2 3" key="1">
    <citation type="submission" date="2015-01" db="EMBL/GenBank/DDBJ databases">
        <title>Evolution of Trichinella species and genotypes.</title>
        <authorList>
            <person name="Korhonen P.K."/>
            <person name="Edoardo P."/>
            <person name="Giuseppe L.R."/>
            <person name="Gasser R.B."/>
        </authorList>
    </citation>
    <scope>NUCLEOTIDE SEQUENCE [LARGE SCALE GENOMIC DNA]</scope>
    <source>
        <strain evidence="2">ISS37</strain>
    </source>
</reference>